<reference evidence="2" key="1">
    <citation type="submission" date="2023-07" db="EMBL/GenBank/DDBJ databases">
        <title>draft genome sequence of fig (Ficus carica).</title>
        <authorList>
            <person name="Takahashi T."/>
            <person name="Nishimura K."/>
        </authorList>
    </citation>
    <scope>NUCLEOTIDE SEQUENCE</scope>
</reference>
<sequence length="355" mass="38506">MKIPTVAKSSRRSDPIAAIGDCAKKLIEALCLAFSGSAAAQGYANHIEEAVSSANSKAMSARNVEKKVADKVKAVEEKLKDAEKRAYEAVDAQRKAENVRRKAENDLAAAQSSHSRYLQVAMHAALDETLQQAVEDYQQSNEFNRDMKAGFALTKPTVIGVDWLFVPEVFGEIAAEGERAPEAEEGEVTGGAREAEETLWAVLLGPSKCRVSVQHGDLSPWFEDHRSAGVGIFLRGPGAIGVQGLPKQTLSWVMLGYLLRSAWVFIGNDPGPTLVLDGMCPDFLLGYPGVKVAQTLDLSVRGVDIVHLEDGHLGDRFRSLAAHLVHRLHVALPGPFLISSKNPIQLMVGNFMAKW</sequence>
<dbReference type="AlphaFoldDB" id="A0AA88E0B5"/>
<keyword evidence="1" id="KW-0175">Coiled coil</keyword>
<comment type="caution">
    <text evidence="2">The sequence shown here is derived from an EMBL/GenBank/DDBJ whole genome shotgun (WGS) entry which is preliminary data.</text>
</comment>
<name>A0AA88E0B5_FICCA</name>
<dbReference type="EMBL" id="BTGU01000225">
    <property type="protein sequence ID" value="GMN65310.1"/>
    <property type="molecule type" value="Genomic_DNA"/>
</dbReference>
<evidence type="ECO:0000256" key="1">
    <source>
        <dbReference type="SAM" id="Coils"/>
    </source>
</evidence>
<gene>
    <name evidence="2" type="ORF">TIFTF001_034375</name>
</gene>
<accession>A0AA88E0B5</accession>
<feature type="coiled-coil region" evidence="1">
    <location>
        <begin position="65"/>
        <end position="113"/>
    </location>
</feature>
<keyword evidence="3" id="KW-1185">Reference proteome</keyword>
<evidence type="ECO:0000313" key="2">
    <source>
        <dbReference type="EMBL" id="GMN65310.1"/>
    </source>
</evidence>
<proteinExistence type="predicted"/>
<dbReference type="Proteomes" id="UP001187192">
    <property type="component" value="Unassembled WGS sequence"/>
</dbReference>
<protein>
    <submittedName>
        <fullName evidence="2">Uncharacterized protein</fullName>
    </submittedName>
</protein>
<evidence type="ECO:0000313" key="3">
    <source>
        <dbReference type="Proteomes" id="UP001187192"/>
    </source>
</evidence>
<organism evidence="2 3">
    <name type="scientific">Ficus carica</name>
    <name type="common">Common fig</name>
    <dbReference type="NCBI Taxonomy" id="3494"/>
    <lineage>
        <taxon>Eukaryota</taxon>
        <taxon>Viridiplantae</taxon>
        <taxon>Streptophyta</taxon>
        <taxon>Embryophyta</taxon>
        <taxon>Tracheophyta</taxon>
        <taxon>Spermatophyta</taxon>
        <taxon>Magnoliopsida</taxon>
        <taxon>eudicotyledons</taxon>
        <taxon>Gunneridae</taxon>
        <taxon>Pentapetalae</taxon>
        <taxon>rosids</taxon>
        <taxon>fabids</taxon>
        <taxon>Rosales</taxon>
        <taxon>Moraceae</taxon>
        <taxon>Ficeae</taxon>
        <taxon>Ficus</taxon>
    </lineage>
</organism>